<dbReference type="InterPro" id="IPR036237">
    <property type="entry name" value="Xyl_isomerase-like_sf"/>
</dbReference>
<protein>
    <submittedName>
        <fullName evidence="1">AP endonuclease</fullName>
    </submittedName>
</protein>
<reference evidence="1 2" key="1">
    <citation type="submission" date="2020-07" db="EMBL/GenBank/DDBJ databases">
        <title>Genome of Haloechinothrix sp.</title>
        <authorList>
            <person name="Tang S.-K."/>
            <person name="Yang L."/>
            <person name="Zhu W.-Y."/>
        </authorList>
    </citation>
    <scope>NUCLEOTIDE SEQUENCE [LARGE SCALE GENOMIC DNA]</scope>
    <source>
        <strain evidence="1 2">YIM 98757</strain>
    </source>
</reference>
<dbReference type="Proteomes" id="UP000582974">
    <property type="component" value="Unassembled WGS sequence"/>
</dbReference>
<organism evidence="1 2">
    <name type="scientific">Haloechinothrix aidingensis</name>
    <dbReference type="NCBI Taxonomy" id="2752311"/>
    <lineage>
        <taxon>Bacteria</taxon>
        <taxon>Bacillati</taxon>
        <taxon>Actinomycetota</taxon>
        <taxon>Actinomycetes</taxon>
        <taxon>Pseudonocardiales</taxon>
        <taxon>Pseudonocardiaceae</taxon>
        <taxon>Haloechinothrix</taxon>
    </lineage>
</organism>
<name>A0A838ADH0_9PSEU</name>
<dbReference type="AlphaFoldDB" id="A0A838ADH0"/>
<sequence>MHLRAGPRGYDLARRDTSTLRHWARVATHTIPVTGLTCDVDLVDLLRSDPDSTAQTTALTAAARVLGCQWIRVLARTPPERLPEPVYLPPEVHTNHPITVLIELHHPNWLLASSLELLRRILDNGPHLRLLIDTGQIHRGQRLHPDDSVAVDQLLAAAKVLHLSDDGTGLDGIGHVDTAECAVRHIDTGHNLEVAFEWTGRDRSPAQCLHRYRSALQWWQHRHQQVTNG</sequence>
<evidence type="ECO:0000313" key="1">
    <source>
        <dbReference type="EMBL" id="MBA0127251.1"/>
    </source>
</evidence>
<dbReference type="GO" id="GO:0004519">
    <property type="term" value="F:endonuclease activity"/>
    <property type="evidence" value="ECO:0007669"/>
    <property type="project" value="UniProtKB-KW"/>
</dbReference>
<dbReference type="SUPFAM" id="SSF51658">
    <property type="entry name" value="Xylose isomerase-like"/>
    <property type="match status" value="1"/>
</dbReference>
<comment type="caution">
    <text evidence="1">The sequence shown here is derived from an EMBL/GenBank/DDBJ whole genome shotgun (WGS) entry which is preliminary data.</text>
</comment>
<accession>A0A838ADH0</accession>
<gene>
    <name evidence="1" type="ORF">H0B56_17000</name>
</gene>
<proteinExistence type="predicted"/>
<evidence type="ECO:0000313" key="2">
    <source>
        <dbReference type="Proteomes" id="UP000582974"/>
    </source>
</evidence>
<dbReference type="Gene3D" id="3.20.20.150">
    <property type="entry name" value="Divalent-metal-dependent TIM barrel enzymes"/>
    <property type="match status" value="1"/>
</dbReference>
<keyword evidence="1" id="KW-0378">Hydrolase</keyword>
<keyword evidence="1" id="KW-0255">Endonuclease</keyword>
<keyword evidence="2" id="KW-1185">Reference proteome</keyword>
<keyword evidence="1" id="KW-0540">Nuclease</keyword>
<dbReference type="EMBL" id="JACCKD010000006">
    <property type="protein sequence ID" value="MBA0127251.1"/>
    <property type="molecule type" value="Genomic_DNA"/>
</dbReference>